<comment type="caution">
    <text evidence="2">The sequence shown here is derived from an EMBL/GenBank/DDBJ whole genome shotgun (WGS) entry which is preliminary data.</text>
</comment>
<dbReference type="RefSeq" id="WP_192759286.1">
    <property type="nucleotide sequence ID" value="NZ_JADBDZ010000001.1"/>
</dbReference>
<feature type="chain" id="PRO_5046187242" description="Spore-associated protein A" evidence="1">
    <location>
        <begin position="26"/>
        <end position="133"/>
    </location>
</feature>
<accession>A0ABR9JQ15</accession>
<evidence type="ECO:0008006" key="4">
    <source>
        <dbReference type="Google" id="ProtNLM"/>
    </source>
</evidence>
<dbReference type="InterPro" id="IPR006311">
    <property type="entry name" value="TAT_signal"/>
</dbReference>
<evidence type="ECO:0000256" key="1">
    <source>
        <dbReference type="SAM" id="SignalP"/>
    </source>
</evidence>
<sequence>MNVKRKLVSAGALAAVTAATVGAMAAPAQAAAYNGVCGSGYRVIDKLELLRGTVYLTYNGGWNCVVTVADSGAHDSKPMAAFLKRSSDSEFVRDDDYYRYYAGPVYRYAPSQCIDWGGRIGLDSDSAWGDHCG</sequence>
<gene>
    <name evidence="2" type="ORF">H4W34_002455</name>
</gene>
<feature type="signal peptide" evidence="1">
    <location>
        <begin position="1"/>
        <end position="25"/>
    </location>
</feature>
<evidence type="ECO:0000313" key="3">
    <source>
        <dbReference type="Proteomes" id="UP000627838"/>
    </source>
</evidence>
<keyword evidence="3" id="KW-1185">Reference proteome</keyword>
<organism evidence="2 3">
    <name type="scientific">Actinomadura algeriensis</name>
    <dbReference type="NCBI Taxonomy" id="1679523"/>
    <lineage>
        <taxon>Bacteria</taxon>
        <taxon>Bacillati</taxon>
        <taxon>Actinomycetota</taxon>
        <taxon>Actinomycetes</taxon>
        <taxon>Streptosporangiales</taxon>
        <taxon>Thermomonosporaceae</taxon>
        <taxon>Actinomadura</taxon>
    </lineage>
</organism>
<dbReference type="PROSITE" id="PS51318">
    <property type="entry name" value="TAT"/>
    <property type="match status" value="1"/>
</dbReference>
<evidence type="ECO:0000313" key="2">
    <source>
        <dbReference type="EMBL" id="MBE1532622.1"/>
    </source>
</evidence>
<protein>
    <recommendedName>
        <fullName evidence="4">Spore-associated protein A</fullName>
    </recommendedName>
</protein>
<name>A0ABR9JQ15_9ACTN</name>
<dbReference type="EMBL" id="JADBDZ010000001">
    <property type="protein sequence ID" value="MBE1532622.1"/>
    <property type="molecule type" value="Genomic_DNA"/>
</dbReference>
<proteinExistence type="predicted"/>
<reference evidence="2 3" key="1">
    <citation type="submission" date="2020-10" db="EMBL/GenBank/DDBJ databases">
        <title>Sequencing the genomes of 1000 actinobacteria strains.</title>
        <authorList>
            <person name="Klenk H.-P."/>
        </authorList>
    </citation>
    <scope>NUCLEOTIDE SEQUENCE [LARGE SCALE GENOMIC DNA]</scope>
    <source>
        <strain evidence="2 3">DSM 46744</strain>
    </source>
</reference>
<keyword evidence="1" id="KW-0732">Signal</keyword>
<dbReference type="Proteomes" id="UP000627838">
    <property type="component" value="Unassembled WGS sequence"/>
</dbReference>